<accession>A0A392QS12</accession>
<evidence type="ECO:0000313" key="2">
    <source>
        <dbReference type="Proteomes" id="UP000265520"/>
    </source>
</evidence>
<sequence length="71" mass="8100">IKEEQWWLVLGNTSTSELYALKRVSFSDHLVTTMKLPPTAANLQGENRVSAICIPSLRPNIRNMHGNEMQY</sequence>
<dbReference type="Gene3D" id="2.60.40.150">
    <property type="entry name" value="C2 domain"/>
    <property type="match status" value="1"/>
</dbReference>
<protein>
    <submittedName>
        <fullName evidence="1">Activating signal cointegrator 1 complex subunit 3</fullName>
    </submittedName>
</protein>
<feature type="non-terminal residue" evidence="1">
    <location>
        <position position="1"/>
    </location>
</feature>
<evidence type="ECO:0000313" key="1">
    <source>
        <dbReference type="EMBL" id="MCI27068.1"/>
    </source>
</evidence>
<organism evidence="1 2">
    <name type="scientific">Trifolium medium</name>
    <dbReference type="NCBI Taxonomy" id="97028"/>
    <lineage>
        <taxon>Eukaryota</taxon>
        <taxon>Viridiplantae</taxon>
        <taxon>Streptophyta</taxon>
        <taxon>Embryophyta</taxon>
        <taxon>Tracheophyta</taxon>
        <taxon>Spermatophyta</taxon>
        <taxon>Magnoliopsida</taxon>
        <taxon>eudicotyledons</taxon>
        <taxon>Gunneridae</taxon>
        <taxon>Pentapetalae</taxon>
        <taxon>rosids</taxon>
        <taxon>fabids</taxon>
        <taxon>Fabales</taxon>
        <taxon>Fabaceae</taxon>
        <taxon>Papilionoideae</taxon>
        <taxon>50 kb inversion clade</taxon>
        <taxon>NPAAA clade</taxon>
        <taxon>Hologalegina</taxon>
        <taxon>IRL clade</taxon>
        <taxon>Trifolieae</taxon>
        <taxon>Trifolium</taxon>
    </lineage>
</organism>
<dbReference type="AlphaFoldDB" id="A0A392QS12"/>
<dbReference type="SUPFAM" id="SSF81296">
    <property type="entry name" value="E set domains"/>
    <property type="match status" value="1"/>
</dbReference>
<dbReference type="InterPro" id="IPR035892">
    <property type="entry name" value="C2_domain_sf"/>
</dbReference>
<name>A0A392QS12_9FABA</name>
<keyword evidence="2" id="KW-1185">Reference proteome</keyword>
<comment type="caution">
    <text evidence="1">The sequence shown here is derived from an EMBL/GenBank/DDBJ whole genome shotgun (WGS) entry which is preliminary data.</text>
</comment>
<dbReference type="InterPro" id="IPR014756">
    <property type="entry name" value="Ig_E-set"/>
</dbReference>
<dbReference type="EMBL" id="LXQA010157195">
    <property type="protein sequence ID" value="MCI27068.1"/>
    <property type="molecule type" value="Genomic_DNA"/>
</dbReference>
<proteinExistence type="predicted"/>
<dbReference type="Proteomes" id="UP000265520">
    <property type="component" value="Unassembled WGS sequence"/>
</dbReference>
<reference evidence="1 2" key="1">
    <citation type="journal article" date="2018" name="Front. Plant Sci.">
        <title>Red Clover (Trifolium pratense) and Zigzag Clover (T. medium) - A Picture of Genomic Similarities and Differences.</title>
        <authorList>
            <person name="Dluhosova J."/>
            <person name="Istvanek J."/>
            <person name="Nedelnik J."/>
            <person name="Repkova J."/>
        </authorList>
    </citation>
    <scope>NUCLEOTIDE SEQUENCE [LARGE SCALE GENOMIC DNA]</scope>
    <source>
        <strain evidence="2">cv. 10/8</strain>
        <tissue evidence="1">Leaf</tissue>
    </source>
</reference>